<name>F2LWK2_HIPMA</name>
<comment type="subcellular location">
    <subcellularLocation>
        <location evidence="1 10">Cell outer membrane</location>
        <topology evidence="1 10">Multi-pass membrane protein</topology>
    </subcellularLocation>
</comment>
<dbReference type="PROSITE" id="PS00430">
    <property type="entry name" value="TONB_DEPENDENT_REC_1"/>
    <property type="match status" value="1"/>
</dbReference>
<keyword evidence="3 10" id="KW-1134">Transmembrane beta strand</keyword>
<keyword evidence="4 10" id="KW-0812">Transmembrane</keyword>
<evidence type="ECO:0000256" key="6">
    <source>
        <dbReference type="ARBA" id="ARBA00023077"/>
    </source>
</evidence>
<keyword evidence="9 10" id="KW-0998">Cell outer membrane</keyword>
<evidence type="ECO:0000313" key="16">
    <source>
        <dbReference type="Proteomes" id="UP000008139"/>
    </source>
</evidence>
<evidence type="ECO:0000256" key="5">
    <source>
        <dbReference type="ARBA" id="ARBA00022729"/>
    </source>
</evidence>
<dbReference type="Gene3D" id="2.40.170.20">
    <property type="entry name" value="TonB-dependent receptor, beta-barrel domain"/>
    <property type="match status" value="1"/>
</dbReference>
<gene>
    <name evidence="15" type="ordered locus">Hipma_1146</name>
</gene>
<evidence type="ECO:0000259" key="14">
    <source>
        <dbReference type="Pfam" id="PF07715"/>
    </source>
</evidence>
<protein>
    <submittedName>
        <fullName evidence="15">TonB-dependent receptor</fullName>
    </submittedName>
</protein>
<feature type="signal peptide" evidence="12">
    <location>
        <begin position="1"/>
        <end position="22"/>
    </location>
</feature>
<dbReference type="GO" id="GO:0015344">
    <property type="term" value="F:siderophore uptake transmembrane transporter activity"/>
    <property type="evidence" value="ECO:0007669"/>
    <property type="project" value="TreeGrafter"/>
</dbReference>
<evidence type="ECO:0000256" key="1">
    <source>
        <dbReference type="ARBA" id="ARBA00004571"/>
    </source>
</evidence>
<evidence type="ECO:0000256" key="4">
    <source>
        <dbReference type="ARBA" id="ARBA00022692"/>
    </source>
</evidence>
<dbReference type="Gene3D" id="2.170.130.10">
    <property type="entry name" value="TonB-dependent receptor, plug domain"/>
    <property type="match status" value="1"/>
</dbReference>
<keyword evidence="5 12" id="KW-0732">Signal</keyword>
<evidence type="ECO:0000256" key="8">
    <source>
        <dbReference type="ARBA" id="ARBA00023170"/>
    </source>
</evidence>
<dbReference type="PROSITE" id="PS52016">
    <property type="entry name" value="TONB_DEPENDENT_REC_3"/>
    <property type="match status" value="1"/>
</dbReference>
<dbReference type="CDD" id="cd01347">
    <property type="entry name" value="ligand_gated_channel"/>
    <property type="match status" value="1"/>
</dbReference>
<dbReference type="PANTHER" id="PTHR30069">
    <property type="entry name" value="TONB-DEPENDENT OUTER MEMBRANE RECEPTOR"/>
    <property type="match status" value="1"/>
</dbReference>
<dbReference type="PANTHER" id="PTHR30069:SF29">
    <property type="entry name" value="HEMOGLOBIN AND HEMOGLOBIN-HAPTOGLOBIN-BINDING PROTEIN 1-RELATED"/>
    <property type="match status" value="1"/>
</dbReference>
<dbReference type="HOGENOM" id="CLU_008287_18_5_7"/>
<evidence type="ECO:0000256" key="9">
    <source>
        <dbReference type="ARBA" id="ARBA00023237"/>
    </source>
</evidence>
<proteinExistence type="inferred from homology"/>
<dbReference type="Pfam" id="PF00593">
    <property type="entry name" value="TonB_dep_Rec_b-barrel"/>
    <property type="match status" value="1"/>
</dbReference>
<dbReference type="STRING" id="760142.Hipma_1146"/>
<sequence length="631" mass="71662">MSLKRILAFSCAVLLFVNTSHAADSLDNTIVVTATRTQAKIATTPSKVNVITSKQLKDGEIIYIKDALKEIEGLSLTSNGAFGGQTSVYMRGLPTYYTKTLIDGIDVSDPSKTQPYYNFANLTPDGISRIEIVQGAQSGLYGSSAVGGVINIITKRGKGKPHLKYSQEVGSFDTYKESIESGGIVNNLSFYVNIMRFDTGGISKMDKLNTDNSYSRGDEDDSYHQTQFNTRLEYKFDNSLKIGTTILGYKTRNYMDYASPANDSADSNETPTAKSYRYETHFFMTKLYLEKELEDISIKPSIFYMQNLRYNKSIDPSWWYNKYFKSRKWGGSLLMTYKALKNTKITTDIDFKKYKVDISKDYSPPAIKKLKYNVGYFLEIEQSIKNLIIQATAREDHFSTFGNHFTYKLGANYLIDKTNTILKANYGTGFRAPSIYELYSSYGNENLNPEKSKNWDFGLVQTLPYKTNISITYFKNIIKDRIGFDMTTWKYTQKEGKTISDGFEIGIKSNPISFLIIGANYTYTASKDPDTGNQAKKIPLRVYAGYVTLKPIGNKLITTLNGRYIGKRYDDANHKHQTGKYAVFDFTVLYKPIKNLEVSVSAKNIFNRFYEEIYGYSTLPRSVFAKVSYKF</sequence>
<dbReference type="InterPro" id="IPR012910">
    <property type="entry name" value="Plug_dom"/>
</dbReference>
<dbReference type="InParanoid" id="F2LWK2"/>
<evidence type="ECO:0000256" key="3">
    <source>
        <dbReference type="ARBA" id="ARBA00022452"/>
    </source>
</evidence>
<keyword evidence="6 11" id="KW-0798">TonB box</keyword>
<dbReference type="GO" id="GO:0044718">
    <property type="term" value="P:siderophore transmembrane transport"/>
    <property type="evidence" value="ECO:0007669"/>
    <property type="project" value="TreeGrafter"/>
</dbReference>
<accession>F2LWK2</accession>
<dbReference type="FunCoup" id="F2LWK2">
    <property type="interactions" value="43"/>
</dbReference>
<dbReference type="InterPro" id="IPR010916">
    <property type="entry name" value="TonB_box_CS"/>
</dbReference>
<dbReference type="OrthoDB" id="9763670at2"/>
<dbReference type="eggNOG" id="COG4206">
    <property type="taxonomic scope" value="Bacteria"/>
</dbReference>
<dbReference type="EMBL" id="CP002606">
    <property type="protein sequence ID" value="AEA34111.1"/>
    <property type="molecule type" value="Genomic_DNA"/>
</dbReference>
<keyword evidence="16" id="KW-1185">Reference proteome</keyword>
<organism evidence="15 16">
    <name type="scientific">Hippea maritima (strain ATCC 700847 / DSM 10411 / MH2)</name>
    <dbReference type="NCBI Taxonomy" id="760142"/>
    <lineage>
        <taxon>Bacteria</taxon>
        <taxon>Pseudomonadati</taxon>
        <taxon>Campylobacterota</taxon>
        <taxon>Desulfurellia</taxon>
        <taxon>Desulfurellales</taxon>
        <taxon>Hippeaceae</taxon>
        <taxon>Hippea</taxon>
    </lineage>
</organism>
<reference evidence="15 16" key="1">
    <citation type="journal article" date="2011" name="Stand. Genomic Sci.">
        <title>Complete genome sequence of the thermophilic sulfur-reducer Hippea maritima type strain (MH(2)).</title>
        <authorList>
            <person name="Huntemann M."/>
            <person name="Lu M."/>
            <person name="Nolan M."/>
            <person name="Lapidus A."/>
            <person name="Lucas S."/>
            <person name="Hammon N."/>
            <person name="Deshpande S."/>
            <person name="Cheng J.F."/>
            <person name="Tapia R."/>
            <person name="Han C."/>
            <person name="Goodwin L."/>
            <person name="Pitluck S."/>
            <person name="Liolios K."/>
            <person name="Pagani I."/>
            <person name="Ivanova N."/>
            <person name="Ovchinikova G."/>
            <person name="Pati A."/>
            <person name="Chen A."/>
            <person name="Palaniappan K."/>
            <person name="Land M."/>
            <person name="Hauser L."/>
            <person name="Jeffries C.D."/>
            <person name="Detter J.C."/>
            <person name="Brambilla E.M."/>
            <person name="Rohde M."/>
            <person name="Spring S."/>
            <person name="Goker M."/>
            <person name="Woyke T."/>
            <person name="Bristow J."/>
            <person name="Eisen J.A."/>
            <person name="Markowitz V."/>
            <person name="Hugenholtz P."/>
            <person name="Kyrpides N.C."/>
            <person name="Klenk H.P."/>
            <person name="Mavromatis K."/>
        </authorList>
    </citation>
    <scope>NUCLEOTIDE SEQUENCE [LARGE SCALE GENOMIC DNA]</scope>
    <source>
        <strain evidence="16">ATCC 700847 / DSM 10411 / MH2</strain>
    </source>
</reference>
<dbReference type="InterPro" id="IPR039426">
    <property type="entry name" value="TonB-dep_rcpt-like"/>
</dbReference>
<keyword evidence="2 10" id="KW-0813">Transport</keyword>
<feature type="domain" description="TonB-dependent receptor-like beta-barrel" evidence="13">
    <location>
        <begin position="206"/>
        <end position="605"/>
    </location>
</feature>
<dbReference type="InterPro" id="IPR000531">
    <property type="entry name" value="Beta-barrel_TonB"/>
</dbReference>
<evidence type="ECO:0000256" key="7">
    <source>
        <dbReference type="ARBA" id="ARBA00023136"/>
    </source>
</evidence>
<evidence type="ECO:0000259" key="13">
    <source>
        <dbReference type="Pfam" id="PF00593"/>
    </source>
</evidence>
<evidence type="ECO:0000256" key="12">
    <source>
        <dbReference type="SAM" id="SignalP"/>
    </source>
</evidence>
<dbReference type="Proteomes" id="UP000008139">
    <property type="component" value="Chromosome"/>
</dbReference>
<dbReference type="RefSeq" id="WP_013682149.1">
    <property type="nucleotide sequence ID" value="NC_015318.1"/>
</dbReference>
<evidence type="ECO:0000256" key="11">
    <source>
        <dbReference type="RuleBase" id="RU003357"/>
    </source>
</evidence>
<feature type="chain" id="PRO_5003286187" evidence="12">
    <location>
        <begin position="23"/>
        <end position="631"/>
    </location>
</feature>
<keyword evidence="8 15" id="KW-0675">Receptor</keyword>
<feature type="domain" description="TonB-dependent receptor plug" evidence="14">
    <location>
        <begin position="42"/>
        <end position="149"/>
    </location>
</feature>
<dbReference type="KEGG" id="hmr:Hipma_1146"/>
<keyword evidence="7 10" id="KW-0472">Membrane</keyword>
<evidence type="ECO:0000256" key="2">
    <source>
        <dbReference type="ARBA" id="ARBA00022448"/>
    </source>
</evidence>
<dbReference type="GO" id="GO:0009279">
    <property type="term" value="C:cell outer membrane"/>
    <property type="evidence" value="ECO:0007669"/>
    <property type="project" value="UniProtKB-SubCell"/>
</dbReference>
<evidence type="ECO:0000313" key="15">
    <source>
        <dbReference type="EMBL" id="AEA34111.1"/>
    </source>
</evidence>
<dbReference type="AlphaFoldDB" id="F2LWK2"/>
<dbReference type="Pfam" id="PF07715">
    <property type="entry name" value="Plug"/>
    <property type="match status" value="1"/>
</dbReference>
<dbReference type="InterPro" id="IPR037066">
    <property type="entry name" value="Plug_dom_sf"/>
</dbReference>
<reference evidence="16" key="2">
    <citation type="submission" date="2011-03" db="EMBL/GenBank/DDBJ databases">
        <title>The complete genome of Hippea maritima DSM 10411.</title>
        <authorList>
            <consortium name="US DOE Joint Genome Institute (JGI-PGF)"/>
            <person name="Lucas S."/>
            <person name="Copeland A."/>
            <person name="Lapidus A."/>
            <person name="Bruce D."/>
            <person name="Goodwin L."/>
            <person name="Pitluck S."/>
            <person name="Peters L."/>
            <person name="Kyrpides N."/>
            <person name="Mavromatis K."/>
            <person name="Pagani I."/>
            <person name="Ivanova N."/>
            <person name="Mikhailova N."/>
            <person name="Lu M."/>
            <person name="Detter J.C."/>
            <person name="Tapia R."/>
            <person name="Han C."/>
            <person name="Land M."/>
            <person name="Hauser L."/>
            <person name="Markowitz V."/>
            <person name="Cheng J.-F."/>
            <person name="Hugenholtz P."/>
            <person name="Woyke T."/>
            <person name="Wu D."/>
            <person name="Spring S."/>
            <person name="Schroeder M."/>
            <person name="Brambilla E."/>
            <person name="Klenk H.-P."/>
            <person name="Eisen J.A."/>
        </authorList>
    </citation>
    <scope>NUCLEOTIDE SEQUENCE [LARGE SCALE GENOMIC DNA]</scope>
    <source>
        <strain evidence="16">ATCC 700847 / DSM 10411 / MH2</strain>
    </source>
</reference>
<dbReference type="SUPFAM" id="SSF56935">
    <property type="entry name" value="Porins"/>
    <property type="match status" value="1"/>
</dbReference>
<comment type="similarity">
    <text evidence="10 11">Belongs to the TonB-dependent receptor family.</text>
</comment>
<evidence type="ECO:0000256" key="10">
    <source>
        <dbReference type="PROSITE-ProRule" id="PRU01360"/>
    </source>
</evidence>
<dbReference type="InterPro" id="IPR036942">
    <property type="entry name" value="Beta-barrel_TonB_sf"/>
</dbReference>